<name>A0A5J4SZ17_9ZZZZ</name>
<dbReference type="AlphaFoldDB" id="A0A5J4SZ17"/>
<evidence type="ECO:0000313" key="1">
    <source>
        <dbReference type="EMBL" id="KAA6350470.1"/>
    </source>
</evidence>
<organism evidence="1">
    <name type="scientific">termite gut metagenome</name>
    <dbReference type="NCBI Taxonomy" id="433724"/>
    <lineage>
        <taxon>unclassified sequences</taxon>
        <taxon>metagenomes</taxon>
        <taxon>organismal metagenomes</taxon>
    </lineage>
</organism>
<dbReference type="EMBL" id="SNRY01000028">
    <property type="protein sequence ID" value="KAA6350470.1"/>
    <property type="molecule type" value="Genomic_DNA"/>
</dbReference>
<comment type="caution">
    <text evidence="1">The sequence shown here is derived from an EMBL/GenBank/DDBJ whole genome shotgun (WGS) entry which is preliminary data.</text>
</comment>
<evidence type="ECO:0008006" key="2">
    <source>
        <dbReference type="Google" id="ProtNLM"/>
    </source>
</evidence>
<accession>A0A5J4SZ17</accession>
<reference evidence="1" key="1">
    <citation type="submission" date="2019-03" db="EMBL/GenBank/DDBJ databases">
        <title>Single cell metagenomics reveals metabolic interactions within the superorganism composed of flagellate Streblomastix strix and complex community of Bacteroidetes bacteria on its surface.</title>
        <authorList>
            <person name="Treitli S.C."/>
            <person name="Kolisko M."/>
            <person name="Husnik F."/>
            <person name="Keeling P."/>
            <person name="Hampl V."/>
        </authorList>
    </citation>
    <scope>NUCLEOTIDE SEQUENCE</scope>
    <source>
        <strain evidence="1">STM</strain>
    </source>
</reference>
<sequence length="78" mass="9029">MCDLATRKEKCISPLSKNELMRSMIKQAIKNQHLVFGYVLADSWFSSSQNTLFIHKEKKHLLMDMKSNRHVFTNKGGS</sequence>
<gene>
    <name evidence="1" type="ORF">EZS27_002197</name>
</gene>
<protein>
    <recommendedName>
        <fullName evidence="2">Transposase IS701-like DDE domain-containing protein</fullName>
    </recommendedName>
</protein>
<proteinExistence type="predicted"/>